<proteinExistence type="predicted"/>
<dbReference type="AlphaFoldDB" id="X0X5R2"/>
<name>X0X5R2_9ZZZZ</name>
<organism evidence="1">
    <name type="scientific">marine sediment metagenome</name>
    <dbReference type="NCBI Taxonomy" id="412755"/>
    <lineage>
        <taxon>unclassified sequences</taxon>
        <taxon>metagenomes</taxon>
        <taxon>ecological metagenomes</taxon>
    </lineage>
</organism>
<accession>X0X5R2</accession>
<protein>
    <submittedName>
        <fullName evidence="1">Uncharacterized protein</fullName>
    </submittedName>
</protein>
<feature type="non-terminal residue" evidence="1">
    <location>
        <position position="1"/>
    </location>
</feature>
<comment type="caution">
    <text evidence="1">The sequence shown here is derived from an EMBL/GenBank/DDBJ whole genome shotgun (WGS) entry which is preliminary data.</text>
</comment>
<sequence>SFSTEFIDPYIDSTIPFVEDDSFVWSWGSNRSHPDFFQFSGHPRTFFYNANTTSIETIRDPNNNTLPVIAMSAGYSACAFSLSDSTIEGFLNPNSFFESLLRQYTIGEAYLFSLPFFNWTMTLLGDPLVSISFPGAASIDDVSIDEDEMWLNSTKDLARVAAQLYKKEQEAYEIVTNVLNLNDASWALQLLNPSNIMYSAYSESNRLSSISVVTSDLFGHPLNRYGYAFGFDVKSLDDFLVLKNYKISELL</sequence>
<dbReference type="EMBL" id="BARS01043318">
    <property type="protein sequence ID" value="GAG38390.1"/>
    <property type="molecule type" value="Genomic_DNA"/>
</dbReference>
<reference evidence="1" key="1">
    <citation type="journal article" date="2014" name="Front. Microbiol.">
        <title>High frequency of phylogenetically diverse reductive dehalogenase-homologous genes in deep subseafloor sedimentary metagenomes.</title>
        <authorList>
            <person name="Kawai M."/>
            <person name="Futagami T."/>
            <person name="Toyoda A."/>
            <person name="Takaki Y."/>
            <person name="Nishi S."/>
            <person name="Hori S."/>
            <person name="Arai W."/>
            <person name="Tsubouchi T."/>
            <person name="Morono Y."/>
            <person name="Uchiyama I."/>
            <person name="Ito T."/>
            <person name="Fujiyama A."/>
            <person name="Inagaki F."/>
            <person name="Takami H."/>
        </authorList>
    </citation>
    <scope>NUCLEOTIDE SEQUENCE</scope>
    <source>
        <strain evidence="1">Expedition CK06-06</strain>
    </source>
</reference>
<evidence type="ECO:0000313" key="1">
    <source>
        <dbReference type="EMBL" id="GAG38390.1"/>
    </source>
</evidence>
<feature type="non-terminal residue" evidence="1">
    <location>
        <position position="251"/>
    </location>
</feature>
<gene>
    <name evidence="1" type="ORF">S01H1_65603</name>
</gene>